<dbReference type="Proteomes" id="UP000309038">
    <property type="component" value="Unassembled WGS sequence"/>
</dbReference>
<reference evidence="7 8" key="1">
    <citation type="submission" date="2019-02" db="EMBL/GenBank/DDBJ databases">
        <title>Genome sequencing of the rare red list fungi Phlebia centrifuga.</title>
        <authorList>
            <person name="Buettner E."/>
            <person name="Kellner H."/>
        </authorList>
    </citation>
    <scope>NUCLEOTIDE SEQUENCE [LARGE SCALE GENOMIC DNA]</scope>
    <source>
        <strain evidence="7 8">DSM 108282</strain>
    </source>
</reference>
<organism evidence="7 8">
    <name type="scientific">Hermanssonia centrifuga</name>
    <dbReference type="NCBI Taxonomy" id="98765"/>
    <lineage>
        <taxon>Eukaryota</taxon>
        <taxon>Fungi</taxon>
        <taxon>Dikarya</taxon>
        <taxon>Basidiomycota</taxon>
        <taxon>Agaricomycotina</taxon>
        <taxon>Agaricomycetes</taxon>
        <taxon>Polyporales</taxon>
        <taxon>Meruliaceae</taxon>
        <taxon>Hermanssonia</taxon>
    </lineage>
</organism>
<dbReference type="AlphaFoldDB" id="A0A4S4KUI2"/>
<accession>A0A4S4KUI2</accession>
<evidence type="ECO:0000256" key="4">
    <source>
        <dbReference type="ARBA" id="ARBA00023136"/>
    </source>
</evidence>
<keyword evidence="4 6" id="KW-0472">Membrane</keyword>
<sequence>MSAAPSTLTAQTAEQAPVLFKLLLLTFALAFAPISVYYLSQNYLWNGNSTYAAITAVVAANIVLVTYIILSVMEENQLTKASKGTAATAKPETKKTR</sequence>
<evidence type="ECO:0008006" key="9">
    <source>
        <dbReference type="Google" id="ProtNLM"/>
    </source>
</evidence>
<keyword evidence="1 6" id="KW-0812">Transmembrane</keyword>
<evidence type="ECO:0000313" key="7">
    <source>
        <dbReference type="EMBL" id="THH02399.1"/>
    </source>
</evidence>
<gene>
    <name evidence="7" type="ORF">EW026_g455</name>
</gene>
<comment type="caution">
    <text evidence="7">The sequence shown here is derived from an EMBL/GenBank/DDBJ whole genome shotgun (WGS) entry which is preliminary data.</text>
</comment>
<dbReference type="InterPro" id="IPR019013">
    <property type="entry name" value="Vma21"/>
</dbReference>
<evidence type="ECO:0000256" key="6">
    <source>
        <dbReference type="SAM" id="Phobius"/>
    </source>
</evidence>
<dbReference type="Pfam" id="PF09446">
    <property type="entry name" value="VMA21"/>
    <property type="match status" value="1"/>
</dbReference>
<proteinExistence type="predicted"/>
<dbReference type="GO" id="GO:0070072">
    <property type="term" value="P:vacuolar proton-transporting V-type ATPase complex assembly"/>
    <property type="evidence" value="ECO:0007669"/>
    <property type="project" value="InterPro"/>
</dbReference>
<name>A0A4S4KUI2_9APHY</name>
<feature type="transmembrane region" description="Helical" evidence="6">
    <location>
        <begin position="18"/>
        <end position="39"/>
    </location>
</feature>
<dbReference type="GO" id="GO:0031410">
    <property type="term" value="C:cytoplasmic vesicle"/>
    <property type="evidence" value="ECO:0007669"/>
    <property type="project" value="UniProtKB-KW"/>
</dbReference>
<evidence type="ECO:0000256" key="2">
    <source>
        <dbReference type="ARBA" id="ARBA00022824"/>
    </source>
</evidence>
<keyword evidence="2" id="KW-0256">Endoplasmic reticulum</keyword>
<keyword evidence="8" id="KW-1185">Reference proteome</keyword>
<evidence type="ECO:0000256" key="1">
    <source>
        <dbReference type="ARBA" id="ARBA00022692"/>
    </source>
</evidence>
<keyword evidence="3 6" id="KW-1133">Transmembrane helix</keyword>
<keyword evidence="5" id="KW-0968">Cytoplasmic vesicle</keyword>
<evidence type="ECO:0000256" key="5">
    <source>
        <dbReference type="ARBA" id="ARBA00023329"/>
    </source>
</evidence>
<evidence type="ECO:0000256" key="3">
    <source>
        <dbReference type="ARBA" id="ARBA00022989"/>
    </source>
</evidence>
<protein>
    <recommendedName>
        <fullName evidence="9">Vacuolar ATPase assembly integral membrane protein VMA21</fullName>
    </recommendedName>
</protein>
<feature type="transmembrane region" description="Helical" evidence="6">
    <location>
        <begin position="51"/>
        <end position="73"/>
    </location>
</feature>
<dbReference type="EMBL" id="SGPJ01000006">
    <property type="protein sequence ID" value="THH02399.1"/>
    <property type="molecule type" value="Genomic_DNA"/>
</dbReference>
<evidence type="ECO:0000313" key="8">
    <source>
        <dbReference type="Proteomes" id="UP000309038"/>
    </source>
</evidence>